<dbReference type="Gene3D" id="2.130.10.10">
    <property type="entry name" value="YVTN repeat-like/Quinoprotein amine dehydrogenase"/>
    <property type="match status" value="1"/>
</dbReference>
<name>A0ABN2M4J8_9ACTN</name>
<gene>
    <name evidence="1" type="ORF">GCM10009682_34020</name>
</gene>
<dbReference type="InterPro" id="IPR015943">
    <property type="entry name" value="WD40/YVTN_repeat-like_dom_sf"/>
</dbReference>
<comment type="caution">
    <text evidence="1">The sequence shown here is derived from an EMBL/GenBank/DDBJ whole genome shotgun (WGS) entry which is preliminary data.</text>
</comment>
<evidence type="ECO:0000313" key="1">
    <source>
        <dbReference type="EMBL" id="GAA1809564.1"/>
    </source>
</evidence>
<accession>A0ABN2M4J8</accession>
<dbReference type="SUPFAM" id="SSF82171">
    <property type="entry name" value="DPP6 N-terminal domain-like"/>
    <property type="match status" value="1"/>
</dbReference>
<dbReference type="Proteomes" id="UP001500218">
    <property type="component" value="Unassembled WGS sequence"/>
</dbReference>
<dbReference type="EMBL" id="BAAALT010000100">
    <property type="protein sequence ID" value="GAA1809564.1"/>
    <property type="molecule type" value="Genomic_DNA"/>
</dbReference>
<organism evidence="1 2">
    <name type="scientific">Luedemannella flava</name>
    <dbReference type="NCBI Taxonomy" id="349316"/>
    <lineage>
        <taxon>Bacteria</taxon>
        <taxon>Bacillati</taxon>
        <taxon>Actinomycetota</taxon>
        <taxon>Actinomycetes</taxon>
        <taxon>Micromonosporales</taxon>
        <taxon>Micromonosporaceae</taxon>
        <taxon>Luedemannella</taxon>
    </lineage>
</organism>
<protein>
    <recommendedName>
        <fullName evidence="3">WD40 repeat domain-containing protein</fullName>
    </recommendedName>
</protein>
<dbReference type="RefSeq" id="WP_344132487.1">
    <property type="nucleotide sequence ID" value="NZ_BAAALT010000100.1"/>
</dbReference>
<proteinExistence type="predicted"/>
<evidence type="ECO:0000313" key="2">
    <source>
        <dbReference type="Proteomes" id="UP001500218"/>
    </source>
</evidence>
<reference evidence="1 2" key="1">
    <citation type="journal article" date="2019" name="Int. J. Syst. Evol. Microbiol.">
        <title>The Global Catalogue of Microorganisms (GCM) 10K type strain sequencing project: providing services to taxonomists for standard genome sequencing and annotation.</title>
        <authorList>
            <consortium name="The Broad Institute Genomics Platform"/>
            <consortium name="The Broad Institute Genome Sequencing Center for Infectious Disease"/>
            <person name="Wu L."/>
            <person name="Ma J."/>
        </authorList>
    </citation>
    <scope>NUCLEOTIDE SEQUENCE [LARGE SCALE GENOMIC DNA]</scope>
    <source>
        <strain evidence="1 2">JCM 13250</strain>
    </source>
</reference>
<evidence type="ECO:0008006" key="3">
    <source>
        <dbReference type="Google" id="ProtNLM"/>
    </source>
</evidence>
<sequence length="420" mass="45002">MADVEIMARVGVGGGAPVERLVCHPRLPFVAGLSSARPMVHVWGCEGGELRELGTVGGDAADYDDVVGWERITRTPGVAWHPDEPLLLVASEGTVTRWTPAGISALDGLPPAAAYRRLAFSPDGRTLWAMPSASDAEDDDNDWGASDTIDLGTGKVAPARWWDTGIAAHPGGGLVLTYRSDQGATLGLFARVTQDGAMRTLRRALILDVDGYEEPIFSRDGRHFAIRGNAYDQTLEVFNFPSLERVLGTILGDPNPGYPYPDEWVEQMRAWSRHNTAFGAEPGVLWIGTPDGELLRLDVTDQEADQHDVLAGSPVTALAAMATGELVVASGGGELVLVSVPAGAAAPRDAAALRALVTTFVDSTSDVPDDDEDLEEHLVVTDGTRTWEMSDWESVLSAEDTDPTWLQLQAAINNARDQEK</sequence>
<keyword evidence="2" id="KW-1185">Reference proteome</keyword>